<dbReference type="RefSeq" id="WP_118335895.1">
    <property type="nucleotide sequence ID" value="NZ_AP025567.1"/>
</dbReference>
<dbReference type="EMBL" id="QRMS01000003">
    <property type="protein sequence ID" value="RHJ87476.1"/>
    <property type="molecule type" value="Genomic_DNA"/>
</dbReference>
<keyword evidence="6 13" id="KW-0808">Transferase</keyword>
<dbReference type="InterPro" id="IPR017945">
    <property type="entry name" value="DHBP_synth_RibB-like_a/b_dom"/>
</dbReference>
<dbReference type="Pfam" id="PF01300">
    <property type="entry name" value="Sua5_yciO_yrdC"/>
    <property type="match status" value="1"/>
</dbReference>
<evidence type="ECO:0000313" key="17">
    <source>
        <dbReference type="Proteomes" id="UP000284841"/>
    </source>
</evidence>
<feature type="binding site" evidence="14">
    <location>
        <position position="64"/>
    </location>
    <ligand>
        <name>L-threonine</name>
        <dbReference type="ChEBI" id="CHEBI:57926"/>
    </ligand>
</feature>
<dbReference type="Pfam" id="PF03481">
    <property type="entry name" value="Sua5_C"/>
    <property type="match status" value="1"/>
</dbReference>
<evidence type="ECO:0000259" key="15">
    <source>
        <dbReference type="PROSITE" id="PS51163"/>
    </source>
</evidence>
<protein>
    <recommendedName>
        <fullName evidence="4 13">Threonylcarbamoyl-AMP synthase</fullName>
        <shortName evidence="13">TC-AMP synthase</shortName>
        <ecNumber evidence="3 13">2.7.7.87</ecNumber>
    </recommendedName>
    <alternativeName>
        <fullName evidence="11 13">L-threonylcarbamoyladenylate synthase</fullName>
    </alternativeName>
</protein>
<dbReference type="PANTHER" id="PTHR17490:SF16">
    <property type="entry name" value="THREONYLCARBAMOYL-AMP SYNTHASE"/>
    <property type="match status" value="1"/>
</dbReference>
<feature type="binding site" evidence="14">
    <location>
        <position position="192"/>
    </location>
    <ligand>
        <name>ATP</name>
        <dbReference type="ChEBI" id="CHEBI:30616"/>
    </ligand>
</feature>
<evidence type="ECO:0000256" key="10">
    <source>
        <dbReference type="ARBA" id="ARBA00022840"/>
    </source>
</evidence>
<evidence type="ECO:0000256" key="3">
    <source>
        <dbReference type="ARBA" id="ARBA00012584"/>
    </source>
</evidence>
<evidence type="ECO:0000256" key="6">
    <source>
        <dbReference type="ARBA" id="ARBA00022679"/>
    </source>
</evidence>
<dbReference type="OrthoDB" id="9814580at2"/>
<dbReference type="NCBIfam" id="TIGR00057">
    <property type="entry name" value="L-threonylcarbamoyladenylate synthase"/>
    <property type="match status" value="1"/>
</dbReference>
<comment type="similarity">
    <text evidence="2 13">Belongs to the SUA5 family.</text>
</comment>
<keyword evidence="5 13" id="KW-0963">Cytoplasm</keyword>
<dbReference type="InterPro" id="IPR010923">
    <property type="entry name" value="T(6)A37_SUA5"/>
</dbReference>
<keyword evidence="9 13" id="KW-0547">Nucleotide-binding</keyword>
<evidence type="ECO:0000256" key="2">
    <source>
        <dbReference type="ARBA" id="ARBA00007663"/>
    </source>
</evidence>
<feature type="binding site" evidence="14">
    <location>
        <position position="148"/>
    </location>
    <ligand>
        <name>ATP</name>
        <dbReference type="ChEBI" id="CHEBI:30616"/>
    </ligand>
</feature>
<dbReference type="PROSITE" id="PS51163">
    <property type="entry name" value="YRDC"/>
    <property type="match status" value="1"/>
</dbReference>
<comment type="catalytic activity">
    <reaction evidence="12 13">
        <text>L-threonine + hydrogencarbonate + ATP = L-threonylcarbamoyladenylate + diphosphate + H2O</text>
        <dbReference type="Rhea" id="RHEA:36407"/>
        <dbReference type="ChEBI" id="CHEBI:15377"/>
        <dbReference type="ChEBI" id="CHEBI:17544"/>
        <dbReference type="ChEBI" id="CHEBI:30616"/>
        <dbReference type="ChEBI" id="CHEBI:33019"/>
        <dbReference type="ChEBI" id="CHEBI:57926"/>
        <dbReference type="ChEBI" id="CHEBI:73682"/>
        <dbReference type="EC" id="2.7.7.87"/>
    </reaction>
</comment>
<accession>A0A415E1F6</accession>
<feature type="binding site" evidence="14">
    <location>
        <position position="138"/>
    </location>
    <ligand>
        <name>L-threonine</name>
        <dbReference type="ChEBI" id="CHEBI:57926"/>
    </ligand>
</feature>
<feature type="binding site" evidence="14">
    <location>
        <position position="55"/>
    </location>
    <ligand>
        <name>ATP</name>
        <dbReference type="ChEBI" id="CHEBI:30616"/>
    </ligand>
</feature>
<evidence type="ECO:0000256" key="11">
    <source>
        <dbReference type="ARBA" id="ARBA00029774"/>
    </source>
</evidence>
<dbReference type="GO" id="GO:0008033">
    <property type="term" value="P:tRNA processing"/>
    <property type="evidence" value="ECO:0007669"/>
    <property type="project" value="UniProtKB-KW"/>
</dbReference>
<dbReference type="EC" id="2.7.7.87" evidence="3 13"/>
<dbReference type="InterPro" id="IPR006070">
    <property type="entry name" value="Sua5-like_dom"/>
</dbReference>
<dbReference type="Proteomes" id="UP000284841">
    <property type="component" value="Unassembled WGS sequence"/>
</dbReference>
<evidence type="ECO:0000256" key="7">
    <source>
        <dbReference type="ARBA" id="ARBA00022694"/>
    </source>
</evidence>
<keyword evidence="10 13" id="KW-0067">ATP-binding</keyword>
<dbReference type="GO" id="GO:0061710">
    <property type="term" value="F:L-threonylcarbamoyladenylate synthase"/>
    <property type="evidence" value="ECO:0007669"/>
    <property type="project" value="UniProtKB-EC"/>
</dbReference>
<evidence type="ECO:0000256" key="8">
    <source>
        <dbReference type="ARBA" id="ARBA00022695"/>
    </source>
</evidence>
<dbReference type="GO" id="GO:0000049">
    <property type="term" value="F:tRNA binding"/>
    <property type="evidence" value="ECO:0007669"/>
    <property type="project" value="TreeGrafter"/>
</dbReference>
<name>A0A415E1F6_9FIRM</name>
<dbReference type="AlphaFoldDB" id="A0A415E1F6"/>
<sequence>MKTKILNDTTEEIEEAAKIIAGGGLVAFPTETVYGLGADALNSQAVGKVYAAKGRPSDNPMIVHISSYDDMKKLTPQITRDMEKLMKVFWPGAMTMIVERNSVIPDVTTGGLDTVGIRMPDHPVALKLIAEARCPIAAPSANLSGKPSPTAAQHVIDDLAGRVDAIICSDDCKFGIESTVIDMTGQTPMILRPGIITKEDLETALGKKVLLDPTLNKRPDKFNNEDFRPKAPGMKYKHYAPKAQMIVYEGRMEAVEAAIDRERVEREALGQKVCVILFDDAEHKAAAHQFFAKLREADREGADVILAAALKEEGVGFSVMNRMLKSAGYNIRKV</sequence>
<dbReference type="InterPro" id="IPR038385">
    <property type="entry name" value="Sua5/YwlC_C"/>
</dbReference>
<dbReference type="SUPFAM" id="SSF55821">
    <property type="entry name" value="YrdC/RibB"/>
    <property type="match status" value="1"/>
</dbReference>
<dbReference type="PIRSF" id="PIRSF004930">
    <property type="entry name" value="Tln_factor_SUA5"/>
    <property type="match status" value="1"/>
</dbReference>
<evidence type="ECO:0000256" key="1">
    <source>
        <dbReference type="ARBA" id="ARBA00004496"/>
    </source>
</evidence>
<feature type="binding site" evidence="14">
    <location>
        <position position="140"/>
    </location>
    <ligand>
        <name>ATP</name>
        <dbReference type="ChEBI" id="CHEBI:30616"/>
    </ligand>
</feature>
<feature type="binding site" evidence="14">
    <location>
        <position position="118"/>
    </location>
    <ligand>
        <name>ATP</name>
        <dbReference type="ChEBI" id="CHEBI:30616"/>
    </ligand>
</feature>
<evidence type="ECO:0000256" key="13">
    <source>
        <dbReference type="PIRNR" id="PIRNR004930"/>
    </source>
</evidence>
<evidence type="ECO:0000256" key="14">
    <source>
        <dbReference type="PIRSR" id="PIRSR004930-1"/>
    </source>
</evidence>
<reference evidence="16 17" key="1">
    <citation type="submission" date="2018-08" db="EMBL/GenBank/DDBJ databases">
        <title>A genome reference for cultivated species of the human gut microbiota.</title>
        <authorList>
            <person name="Zou Y."/>
            <person name="Xue W."/>
            <person name="Luo G."/>
        </authorList>
    </citation>
    <scope>NUCLEOTIDE SEQUENCE [LARGE SCALE GENOMIC DNA]</scope>
    <source>
        <strain evidence="16 17">AM07-24</strain>
    </source>
</reference>
<dbReference type="GO" id="GO:0003725">
    <property type="term" value="F:double-stranded RNA binding"/>
    <property type="evidence" value="ECO:0007669"/>
    <property type="project" value="UniProtKB-UniRule"/>
</dbReference>
<comment type="subcellular location">
    <subcellularLocation>
        <location evidence="1 13">Cytoplasm</location>
    </subcellularLocation>
</comment>
<feature type="binding site" evidence="14">
    <location>
        <position position="59"/>
    </location>
    <ligand>
        <name>ATP</name>
        <dbReference type="ChEBI" id="CHEBI:30616"/>
    </ligand>
</feature>
<dbReference type="GO" id="GO:0005524">
    <property type="term" value="F:ATP binding"/>
    <property type="evidence" value="ECO:0007669"/>
    <property type="project" value="UniProtKB-UniRule"/>
</dbReference>
<dbReference type="STRING" id="1776384.GCA_900086585_01037"/>
<dbReference type="GO" id="GO:0006450">
    <property type="term" value="P:regulation of translational fidelity"/>
    <property type="evidence" value="ECO:0007669"/>
    <property type="project" value="TreeGrafter"/>
</dbReference>
<dbReference type="GO" id="GO:0005737">
    <property type="term" value="C:cytoplasm"/>
    <property type="evidence" value="ECO:0007669"/>
    <property type="project" value="UniProtKB-SubCell"/>
</dbReference>
<dbReference type="FunFam" id="3.90.870.10:FF:000009">
    <property type="entry name" value="Threonylcarbamoyl-AMP synthase, putative"/>
    <property type="match status" value="1"/>
</dbReference>
<evidence type="ECO:0000256" key="12">
    <source>
        <dbReference type="ARBA" id="ARBA00048366"/>
    </source>
</evidence>
<keyword evidence="7 13" id="KW-0819">tRNA processing</keyword>
<dbReference type="InterPro" id="IPR050156">
    <property type="entry name" value="TC-AMP_synthase_SUA5"/>
</dbReference>
<feature type="binding site" evidence="14">
    <location>
        <position position="239"/>
    </location>
    <ligand>
        <name>ATP</name>
        <dbReference type="ChEBI" id="CHEBI:30616"/>
    </ligand>
</feature>
<feature type="binding site" evidence="14">
    <location>
        <position position="32"/>
    </location>
    <ligand>
        <name>L-threonine</name>
        <dbReference type="ChEBI" id="CHEBI:57926"/>
    </ligand>
</feature>
<evidence type="ECO:0000256" key="9">
    <source>
        <dbReference type="ARBA" id="ARBA00022741"/>
    </source>
</evidence>
<evidence type="ECO:0000256" key="5">
    <source>
        <dbReference type="ARBA" id="ARBA00022490"/>
    </source>
</evidence>
<proteinExistence type="inferred from homology"/>
<dbReference type="InterPro" id="IPR005145">
    <property type="entry name" value="Sua5_C"/>
</dbReference>
<comment type="function">
    <text evidence="13">Required for the formation of a threonylcarbamoyl group on adenosine at position 37 (t(6)A37) in tRNAs that read codons beginning with adenine.</text>
</comment>
<feature type="binding site" evidence="14">
    <location>
        <position position="178"/>
    </location>
    <ligand>
        <name>L-threonine</name>
        <dbReference type="ChEBI" id="CHEBI:57926"/>
    </ligand>
</feature>
<keyword evidence="17" id="KW-1185">Reference proteome</keyword>
<feature type="binding site" evidence="14">
    <location>
        <position position="114"/>
    </location>
    <ligand>
        <name>ATP</name>
        <dbReference type="ChEBI" id="CHEBI:30616"/>
    </ligand>
</feature>
<dbReference type="Gene3D" id="3.40.50.11030">
    <property type="entry name" value="Threonylcarbamoyl-AMP synthase, C-terminal domain"/>
    <property type="match status" value="1"/>
</dbReference>
<evidence type="ECO:0000256" key="4">
    <source>
        <dbReference type="ARBA" id="ARBA00015492"/>
    </source>
</evidence>
<comment type="caution">
    <text evidence="16">The sequence shown here is derived from an EMBL/GenBank/DDBJ whole genome shotgun (WGS) entry which is preliminary data.</text>
</comment>
<dbReference type="PANTHER" id="PTHR17490">
    <property type="entry name" value="SUA5"/>
    <property type="match status" value="1"/>
</dbReference>
<keyword evidence="8 13" id="KW-0548">Nucleotidyltransferase</keyword>
<feature type="domain" description="YrdC-like" evidence="15">
    <location>
        <begin position="10"/>
        <end position="196"/>
    </location>
</feature>
<gene>
    <name evidence="16" type="ORF">DW099_12325</name>
</gene>
<dbReference type="Gene3D" id="3.90.870.10">
    <property type="entry name" value="DHBP synthase"/>
    <property type="match status" value="1"/>
</dbReference>
<organism evidence="16 17">
    <name type="scientific">Emergencia timonensis</name>
    <dbReference type="NCBI Taxonomy" id="1776384"/>
    <lineage>
        <taxon>Bacteria</taxon>
        <taxon>Bacillati</taxon>
        <taxon>Bacillota</taxon>
        <taxon>Clostridia</taxon>
        <taxon>Peptostreptococcales</taxon>
        <taxon>Anaerovoracaceae</taxon>
        <taxon>Emergencia</taxon>
    </lineage>
</organism>
<evidence type="ECO:0000313" key="16">
    <source>
        <dbReference type="EMBL" id="RHJ87476.1"/>
    </source>
</evidence>